<protein>
    <submittedName>
        <fullName evidence="1">Uncharacterized protein</fullName>
    </submittedName>
</protein>
<name>A0ABD3V3A0_SINWO</name>
<evidence type="ECO:0000313" key="1">
    <source>
        <dbReference type="EMBL" id="KAL3855010.1"/>
    </source>
</evidence>
<keyword evidence="2" id="KW-1185">Reference proteome</keyword>
<gene>
    <name evidence="1" type="ORF">ACJMK2_014242</name>
</gene>
<comment type="caution">
    <text evidence="1">The sequence shown here is derived from an EMBL/GenBank/DDBJ whole genome shotgun (WGS) entry which is preliminary data.</text>
</comment>
<evidence type="ECO:0000313" key="2">
    <source>
        <dbReference type="Proteomes" id="UP001634394"/>
    </source>
</evidence>
<proteinExistence type="predicted"/>
<dbReference type="EMBL" id="JBJQND010000014">
    <property type="protein sequence ID" value="KAL3855010.1"/>
    <property type="molecule type" value="Genomic_DNA"/>
</dbReference>
<dbReference type="AlphaFoldDB" id="A0ABD3V3A0"/>
<accession>A0ABD3V3A0</accession>
<reference evidence="1 2" key="1">
    <citation type="submission" date="2024-11" db="EMBL/GenBank/DDBJ databases">
        <title>Chromosome-level genome assembly of the freshwater bivalve Anodonta woodiana.</title>
        <authorList>
            <person name="Chen X."/>
        </authorList>
    </citation>
    <scope>NUCLEOTIDE SEQUENCE [LARGE SCALE GENOMIC DNA]</scope>
    <source>
        <strain evidence="1">MN2024</strain>
        <tissue evidence="1">Gills</tissue>
    </source>
</reference>
<dbReference type="Proteomes" id="UP001634394">
    <property type="component" value="Unassembled WGS sequence"/>
</dbReference>
<organism evidence="1 2">
    <name type="scientific">Sinanodonta woodiana</name>
    <name type="common">Chinese pond mussel</name>
    <name type="synonym">Anodonta woodiana</name>
    <dbReference type="NCBI Taxonomy" id="1069815"/>
    <lineage>
        <taxon>Eukaryota</taxon>
        <taxon>Metazoa</taxon>
        <taxon>Spiralia</taxon>
        <taxon>Lophotrochozoa</taxon>
        <taxon>Mollusca</taxon>
        <taxon>Bivalvia</taxon>
        <taxon>Autobranchia</taxon>
        <taxon>Heteroconchia</taxon>
        <taxon>Palaeoheterodonta</taxon>
        <taxon>Unionida</taxon>
        <taxon>Unionoidea</taxon>
        <taxon>Unionidae</taxon>
        <taxon>Unioninae</taxon>
        <taxon>Sinanodonta</taxon>
    </lineage>
</organism>
<sequence>MTTESLTTKLARERLSAIKRFIPLRDRVRDKLQQRQESQIDFSESSEQLFAPITTATKDGKTATDEQHTDISLLKDNDEKRLLLEHLKR</sequence>